<gene>
    <name evidence="1" type="ORF">Tci_861704</name>
</gene>
<dbReference type="EMBL" id="BKCJ011122494">
    <property type="protein sequence ID" value="GFC89734.1"/>
    <property type="molecule type" value="Genomic_DNA"/>
</dbReference>
<sequence length="74" mass="8838">MVTDSNITLERTYQRWLSLISKHSPRTNEFEDWVKLRDPKQVLRGRNSQNLKTCAKGFCPPVFNFLSFIWESYI</sequence>
<dbReference type="AlphaFoldDB" id="A0A699RZ91"/>
<name>A0A699RZ91_TANCI</name>
<organism evidence="1">
    <name type="scientific">Tanacetum cinerariifolium</name>
    <name type="common">Dalmatian daisy</name>
    <name type="synonym">Chrysanthemum cinerariifolium</name>
    <dbReference type="NCBI Taxonomy" id="118510"/>
    <lineage>
        <taxon>Eukaryota</taxon>
        <taxon>Viridiplantae</taxon>
        <taxon>Streptophyta</taxon>
        <taxon>Embryophyta</taxon>
        <taxon>Tracheophyta</taxon>
        <taxon>Spermatophyta</taxon>
        <taxon>Magnoliopsida</taxon>
        <taxon>eudicotyledons</taxon>
        <taxon>Gunneridae</taxon>
        <taxon>Pentapetalae</taxon>
        <taxon>asterids</taxon>
        <taxon>campanulids</taxon>
        <taxon>Asterales</taxon>
        <taxon>Asteraceae</taxon>
        <taxon>Asteroideae</taxon>
        <taxon>Anthemideae</taxon>
        <taxon>Anthemidinae</taxon>
        <taxon>Tanacetum</taxon>
    </lineage>
</organism>
<protein>
    <submittedName>
        <fullName evidence="1">Uncharacterized protein</fullName>
    </submittedName>
</protein>
<comment type="caution">
    <text evidence="1">The sequence shown here is derived from an EMBL/GenBank/DDBJ whole genome shotgun (WGS) entry which is preliminary data.</text>
</comment>
<evidence type="ECO:0000313" key="1">
    <source>
        <dbReference type="EMBL" id="GFC89734.1"/>
    </source>
</evidence>
<proteinExistence type="predicted"/>
<reference evidence="1" key="1">
    <citation type="journal article" date="2019" name="Sci. Rep.">
        <title>Draft genome of Tanacetum cinerariifolium, the natural source of mosquito coil.</title>
        <authorList>
            <person name="Yamashiro T."/>
            <person name="Shiraishi A."/>
            <person name="Satake H."/>
            <person name="Nakayama K."/>
        </authorList>
    </citation>
    <scope>NUCLEOTIDE SEQUENCE</scope>
</reference>
<accession>A0A699RZ91</accession>